<organism evidence="10">
    <name type="scientific">Trypanosoma brucei</name>
    <dbReference type="NCBI Taxonomy" id="5691"/>
    <lineage>
        <taxon>Eukaryota</taxon>
        <taxon>Discoba</taxon>
        <taxon>Euglenozoa</taxon>
        <taxon>Kinetoplastea</taxon>
        <taxon>Metakinetoplastina</taxon>
        <taxon>Trypanosomatida</taxon>
        <taxon>Trypanosomatidae</taxon>
        <taxon>Trypanosoma</taxon>
    </lineage>
</organism>
<evidence type="ECO:0000256" key="2">
    <source>
        <dbReference type="ARBA" id="ARBA00004609"/>
    </source>
</evidence>
<comment type="subcellular location">
    <subcellularLocation>
        <location evidence="2">Cell membrane</location>
        <topology evidence="2">Lipid-anchor</topology>
        <topology evidence="2">GPI-anchor</topology>
    </subcellularLocation>
</comment>
<dbReference type="AlphaFoldDB" id="A0A1J0RD93"/>
<evidence type="ECO:0000256" key="1">
    <source>
        <dbReference type="ARBA" id="ARBA00002523"/>
    </source>
</evidence>
<evidence type="ECO:0000256" key="3">
    <source>
        <dbReference type="ARBA" id="ARBA00022475"/>
    </source>
</evidence>
<keyword evidence="7" id="KW-0325">Glycoprotein</keyword>
<dbReference type="InterPro" id="IPR025932">
    <property type="entry name" value="Trypano_VSG_B_N_dom"/>
</dbReference>
<evidence type="ECO:0000256" key="4">
    <source>
        <dbReference type="ARBA" id="ARBA00022622"/>
    </source>
</evidence>
<keyword evidence="8" id="KW-0449">Lipoprotein</keyword>
<keyword evidence="5" id="KW-0732">Signal</keyword>
<comment type="function">
    <text evidence="1">VSG forms a coat on the surface of the parasite. The trypanosome evades the immune response of the host by expressing a series of antigenically distinct VSGs from an estimated 1000 VSG genes.</text>
</comment>
<keyword evidence="3" id="KW-1003">Cell membrane</keyword>
<reference evidence="10" key="1">
    <citation type="submission" date="2016-08" db="EMBL/GenBank/DDBJ databases">
        <title>VSG repertoire of Trypanosoma brucei EATRO 1125.</title>
        <authorList>
            <person name="Cross G.A."/>
        </authorList>
    </citation>
    <scope>NUCLEOTIDE SEQUENCE</scope>
    <source>
        <strain evidence="10">EATRO 1125</strain>
    </source>
</reference>
<evidence type="ECO:0000256" key="6">
    <source>
        <dbReference type="ARBA" id="ARBA00023136"/>
    </source>
</evidence>
<evidence type="ECO:0000313" key="10">
    <source>
        <dbReference type="EMBL" id="APD75690.1"/>
    </source>
</evidence>
<evidence type="ECO:0000256" key="8">
    <source>
        <dbReference type="ARBA" id="ARBA00023288"/>
    </source>
</evidence>
<evidence type="ECO:0000259" key="9">
    <source>
        <dbReference type="Pfam" id="PF13206"/>
    </source>
</evidence>
<keyword evidence="6" id="KW-0472">Membrane</keyword>
<accession>A0A1J0RD93</accession>
<dbReference type="GO" id="GO:0098552">
    <property type="term" value="C:side of membrane"/>
    <property type="evidence" value="ECO:0007669"/>
    <property type="project" value="UniProtKB-KW"/>
</dbReference>
<dbReference type="VEuPathDB" id="TriTrypDB:Tb11.v5.0145"/>
<dbReference type="GO" id="GO:0005886">
    <property type="term" value="C:plasma membrane"/>
    <property type="evidence" value="ECO:0007669"/>
    <property type="project" value="UniProtKB-SubCell"/>
</dbReference>
<sequence length="270" mass="28656">MASYRITLTFENIRAQEVAEKRKALEALLPVGLYQTSMWVLRVACVAALLTTPVTAGNMASGDNKVVHAALCDFVSMLERDVNVPQVPAANDAYYNFLHELNFSLAPQDWQRKFYEDGERTKVHPTATAAGIVKAGEEKWWKSWAQAATASKKGTENNAALAEANKATSEAARRIDQTTIAQLTEQAAEELGLYPTRTGLKAELTQTAAKKEIAAAVLGSSTKTAANVGDADVFGAAIGSTARAAVCEAKAGTPNANSSLAMLACVCMAA</sequence>
<evidence type="ECO:0000256" key="7">
    <source>
        <dbReference type="ARBA" id="ARBA00023180"/>
    </source>
</evidence>
<evidence type="ECO:0000256" key="5">
    <source>
        <dbReference type="ARBA" id="ARBA00022729"/>
    </source>
</evidence>
<name>A0A1J0RD93_9TRYP</name>
<protein>
    <submittedName>
        <fullName evidence="10">Variant surface glycoprotein 1125.5642</fullName>
    </submittedName>
</protein>
<dbReference type="VEuPathDB" id="TriTrypDB:Tb1125.11.18770"/>
<proteinExistence type="predicted"/>
<keyword evidence="4" id="KW-0336">GPI-anchor</keyword>
<dbReference type="Pfam" id="PF13206">
    <property type="entry name" value="VSG_B"/>
    <property type="match status" value="1"/>
</dbReference>
<dbReference type="EMBL" id="KX701734">
    <property type="protein sequence ID" value="APD75690.1"/>
    <property type="molecule type" value="Genomic_DNA"/>
</dbReference>
<feature type="domain" description="Trypanosome variant surface glycoprotein B-type N-terminal" evidence="9">
    <location>
        <begin position="46"/>
        <end position="269"/>
    </location>
</feature>